<keyword evidence="1" id="KW-0238">DNA-binding</keyword>
<dbReference type="AlphaFoldDB" id="S8DRK9"/>
<sequence>MSHSNPPEDAAGGQPHETDGVRRRRTFSFADKKRICEAAIANPWLNYARLANHLGIDKYVVRRTLLESEQWLSPDAASRPDKARRKRPPYEPIEADLASWLRGQLDSGRQVELVAIRAEALRLAAAWNASNGTQDGSMRHFKCSQKWILHFKARHGFKNEYTIGPALRVPIRATGTTETEDPDDDSESSDDDDDDEAYNQHRTPKRGRGVYAGARPQSSSESR</sequence>
<keyword evidence="5" id="KW-1185">Reference proteome</keyword>
<dbReference type="Proteomes" id="UP000015241">
    <property type="component" value="Unassembled WGS sequence"/>
</dbReference>
<protein>
    <recommendedName>
        <fullName evidence="3">HTH CENPB-type domain-containing protein</fullName>
    </recommendedName>
</protein>
<feature type="domain" description="HTH CENPB-type" evidence="3">
    <location>
        <begin position="81"/>
        <end position="161"/>
    </location>
</feature>
<evidence type="ECO:0000256" key="2">
    <source>
        <dbReference type="SAM" id="MobiDB-lite"/>
    </source>
</evidence>
<dbReference type="InParanoid" id="S8DRK9"/>
<evidence type="ECO:0000313" key="5">
    <source>
        <dbReference type="Proteomes" id="UP000015241"/>
    </source>
</evidence>
<dbReference type="Pfam" id="PF03221">
    <property type="entry name" value="HTH_Tnp_Tc5"/>
    <property type="match status" value="1"/>
</dbReference>
<gene>
    <name evidence="4" type="ORF">FOMPIDRAFT_117648</name>
</gene>
<dbReference type="InterPro" id="IPR006600">
    <property type="entry name" value="HTH_CenpB_DNA-bd_dom"/>
</dbReference>
<feature type="compositionally biased region" description="Acidic residues" evidence="2">
    <location>
        <begin position="178"/>
        <end position="197"/>
    </location>
</feature>
<evidence type="ECO:0000313" key="4">
    <source>
        <dbReference type="EMBL" id="EPS95911.1"/>
    </source>
</evidence>
<dbReference type="PROSITE" id="PS51253">
    <property type="entry name" value="HTH_CENPB"/>
    <property type="match status" value="1"/>
</dbReference>
<feature type="region of interest" description="Disordered" evidence="2">
    <location>
        <begin position="1"/>
        <end position="24"/>
    </location>
</feature>
<organism evidence="4 5">
    <name type="scientific">Fomitopsis schrenkii</name>
    <name type="common">Brown rot fungus</name>
    <dbReference type="NCBI Taxonomy" id="2126942"/>
    <lineage>
        <taxon>Eukaryota</taxon>
        <taxon>Fungi</taxon>
        <taxon>Dikarya</taxon>
        <taxon>Basidiomycota</taxon>
        <taxon>Agaricomycotina</taxon>
        <taxon>Agaricomycetes</taxon>
        <taxon>Polyporales</taxon>
        <taxon>Fomitopsis</taxon>
    </lineage>
</organism>
<dbReference type="Gene3D" id="1.10.10.60">
    <property type="entry name" value="Homeodomain-like"/>
    <property type="match status" value="2"/>
</dbReference>
<dbReference type="EMBL" id="KE504197">
    <property type="protein sequence ID" value="EPS95911.1"/>
    <property type="molecule type" value="Genomic_DNA"/>
</dbReference>
<evidence type="ECO:0000256" key="1">
    <source>
        <dbReference type="ARBA" id="ARBA00023125"/>
    </source>
</evidence>
<dbReference type="SUPFAM" id="SSF46689">
    <property type="entry name" value="Homeodomain-like"/>
    <property type="match status" value="1"/>
</dbReference>
<dbReference type="InterPro" id="IPR009057">
    <property type="entry name" value="Homeodomain-like_sf"/>
</dbReference>
<dbReference type="SMART" id="SM00674">
    <property type="entry name" value="CENPB"/>
    <property type="match status" value="1"/>
</dbReference>
<dbReference type="HOGENOM" id="CLU_1240181_0_0_1"/>
<reference evidence="4 5" key="1">
    <citation type="journal article" date="2012" name="Science">
        <title>The Paleozoic origin of enzymatic lignin decomposition reconstructed from 31 fungal genomes.</title>
        <authorList>
            <person name="Floudas D."/>
            <person name="Binder M."/>
            <person name="Riley R."/>
            <person name="Barry K."/>
            <person name="Blanchette R.A."/>
            <person name="Henrissat B."/>
            <person name="Martinez A.T."/>
            <person name="Otillar R."/>
            <person name="Spatafora J.W."/>
            <person name="Yadav J.S."/>
            <person name="Aerts A."/>
            <person name="Benoit I."/>
            <person name="Boyd A."/>
            <person name="Carlson A."/>
            <person name="Copeland A."/>
            <person name="Coutinho P.M."/>
            <person name="de Vries R.P."/>
            <person name="Ferreira P."/>
            <person name="Findley K."/>
            <person name="Foster B."/>
            <person name="Gaskell J."/>
            <person name="Glotzer D."/>
            <person name="Gorecki P."/>
            <person name="Heitman J."/>
            <person name="Hesse C."/>
            <person name="Hori C."/>
            <person name="Igarashi K."/>
            <person name="Jurgens J.A."/>
            <person name="Kallen N."/>
            <person name="Kersten P."/>
            <person name="Kohler A."/>
            <person name="Kuees U."/>
            <person name="Kumar T.K.A."/>
            <person name="Kuo A."/>
            <person name="LaButti K."/>
            <person name="Larrondo L.F."/>
            <person name="Lindquist E."/>
            <person name="Ling A."/>
            <person name="Lombard V."/>
            <person name="Lucas S."/>
            <person name="Lundell T."/>
            <person name="Martin R."/>
            <person name="McLaughlin D.J."/>
            <person name="Morgenstern I."/>
            <person name="Morin E."/>
            <person name="Murat C."/>
            <person name="Nagy L.G."/>
            <person name="Nolan M."/>
            <person name="Ohm R.A."/>
            <person name="Patyshakuliyeva A."/>
            <person name="Rokas A."/>
            <person name="Ruiz-Duenas F.J."/>
            <person name="Sabat G."/>
            <person name="Salamov A."/>
            <person name="Samejima M."/>
            <person name="Schmutz J."/>
            <person name="Slot J.C."/>
            <person name="St John F."/>
            <person name="Stenlid J."/>
            <person name="Sun H."/>
            <person name="Sun S."/>
            <person name="Syed K."/>
            <person name="Tsang A."/>
            <person name="Wiebenga A."/>
            <person name="Young D."/>
            <person name="Pisabarro A."/>
            <person name="Eastwood D.C."/>
            <person name="Martin F."/>
            <person name="Cullen D."/>
            <person name="Grigoriev I.V."/>
            <person name="Hibbett D.S."/>
        </authorList>
    </citation>
    <scope>NUCLEOTIDE SEQUENCE</scope>
    <source>
        <strain evidence="5">FP-58527</strain>
    </source>
</reference>
<dbReference type="GO" id="GO:0003677">
    <property type="term" value="F:DNA binding"/>
    <property type="evidence" value="ECO:0007669"/>
    <property type="project" value="UniProtKB-KW"/>
</dbReference>
<accession>S8DRK9</accession>
<feature type="region of interest" description="Disordered" evidence="2">
    <location>
        <begin position="173"/>
        <end position="223"/>
    </location>
</feature>
<name>S8DRK9_FOMSC</name>
<proteinExistence type="predicted"/>
<evidence type="ECO:0000259" key="3">
    <source>
        <dbReference type="PROSITE" id="PS51253"/>
    </source>
</evidence>